<accession>A0A9J6GPX9</accession>
<dbReference type="EMBL" id="JABSTR010000010">
    <property type="protein sequence ID" value="KAH9380550.1"/>
    <property type="molecule type" value="Genomic_DNA"/>
</dbReference>
<dbReference type="AlphaFoldDB" id="A0A9J6GPX9"/>
<keyword evidence="2" id="KW-1185">Reference proteome</keyword>
<proteinExistence type="predicted"/>
<comment type="caution">
    <text evidence="1">The sequence shown here is derived from an EMBL/GenBank/DDBJ whole genome shotgun (WGS) entry which is preliminary data.</text>
</comment>
<gene>
    <name evidence="1" type="ORF">HPB48_017340</name>
</gene>
<sequence>MSYLSCWSRMLLKVKFRRRKDTNTQSSQNNRILTPVYNAFTPSLTCHKNTKGAVEYDAVVHEDRGVSLLERAAEPVQRLFVAFIGLYKTHEHFFLLFGKPVDVF</sequence>
<evidence type="ECO:0000313" key="1">
    <source>
        <dbReference type="EMBL" id="KAH9380550.1"/>
    </source>
</evidence>
<evidence type="ECO:0000313" key="2">
    <source>
        <dbReference type="Proteomes" id="UP000821853"/>
    </source>
</evidence>
<dbReference type="VEuPathDB" id="VectorBase:HLOH_041467"/>
<organism evidence="1 2">
    <name type="scientific">Haemaphysalis longicornis</name>
    <name type="common">Bush tick</name>
    <dbReference type="NCBI Taxonomy" id="44386"/>
    <lineage>
        <taxon>Eukaryota</taxon>
        <taxon>Metazoa</taxon>
        <taxon>Ecdysozoa</taxon>
        <taxon>Arthropoda</taxon>
        <taxon>Chelicerata</taxon>
        <taxon>Arachnida</taxon>
        <taxon>Acari</taxon>
        <taxon>Parasitiformes</taxon>
        <taxon>Ixodida</taxon>
        <taxon>Ixodoidea</taxon>
        <taxon>Ixodidae</taxon>
        <taxon>Haemaphysalinae</taxon>
        <taxon>Haemaphysalis</taxon>
    </lineage>
</organism>
<name>A0A9J6GPX9_HAELO</name>
<protein>
    <submittedName>
        <fullName evidence="1">Uncharacterized protein</fullName>
    </submittedName>
</protein>
<dbReference type="Proteomes" id="UP000821853">
    <property type="component" value="Chromosome 8"/>
</dbReference>
<reference evidence="1 2" key="1">
    <citation type="journal article" date="2020" name="Cell">
        <title>Large-Scale Comparative Analyses of Tick Genomes Elucidate Their Genetic Diversity and Vector Capacities.</title>
        <authorList>
            <consortium name="Tick Genome and Microbiome Consortium (TIGMIC)"/>
            <person name="Jia N."/>
            <person name="Wang J."/>
            <person name="Shi W."/>
            <person name="Du L."/>
            <person name="Sun Y."/>
            <person name="Zhan W."/>
            <person name="Jiang J.F."/>
            <person name="Wang Q."/>
            <person name="Zhang B."/>
            <person name="Ji P."/>
            <person name="Bell-Sakyi L."/>
            <person name="Cui X.M."/>
            <person name="Yuan T.T."/>
            <person name="Jiang B.G."/>
            <person name="Yang W.F."/>
            <person name="Lam T.T."/>
            <person name="Chang Q.C."/>
            <person name="Ding S.J."/>
            <person name="Wang X.J."/>
            <person name="Zhu J.G."/>
            <person name="Ruan X.D."/>
            <person name="Zhao L."/>
            <person name="Wei J.T."/>
            <person name="Ye R.Z."/>
            <person name="Que T.C."/>
            <person name="Du C.H."/>
            <person name="Zhou Y.H."/>
            <person name="Cheng J.X."/>
            <person name="Dai P.F."/>
            <person name="Guo W.B."/>
            <person name="Han X.H."/>
            <person name="Huang E.J."/>
            <person name="Li L.F."/>
            <person name="Wei W."/>
            <person name="Gao Y.C."/>
            <person name="Liu J.Z."/>
            <person name="Shao H.Z."/>
            <person name="Wang X."/>
            <person name="Wang C.C."/>
            <person name="Yang T.C."/>
            <person name="Huo Q.B."/>
            <person name="Li W."/>
            <person name="Chen H.Y."/>
            <person name="Chen S.E."/>
            <person name="Zhou L.G."/>
            <person name="Ni X.B."/>
            <person name="Tian J.H."/>
            <person name="Sheng Y."/>
            <person name="Liu T."/>
            <person name="Pan Y.S."/>
            <person name="Xia L.Y."/>
            <person name="Li J."/>
            <person name="Zhao F."/>
            <person name="Cao W.C."/>
        </authorList>
    </citation>
    <scope>NUCLEOTIDE SEQUENCE [LARGE SCALE GENOMIC DNA]</scope>
    <source>
        <strain evidence="1">HaeL-2018</strain>
    </source>
</reference>